<proteinExistence type="predicted"/>
<evidence type="ECO:0000313" key="1">
    <source>
        <dbReference type="EMBL" id="GAN55265.1"/>
    </source>
</evidence>
<accession>A0A0D6MPG9</accession>
<protein>
    <submittedName>
        <fullName evidence="1">Uncharacterized protein</fullName>
    </submittedName>
</protein>
<organism evidence="1 2">
    <name type="scientific">Tanticharoenia sakaeratensis NBRC 103193</name>
    <dbReference type="NCBI Taxonomy" id="1231623"/>
    <lineage>
        <taxon>Bacteria</taxon>
        <taxon>Pseudomonadati</taxon>
        <taxon>Pseudomonadota</taxon>
        <taxon>Alphaproteobacteria</taxon>
        <taxon>Acetobacterales</taxon>
        <taxon>Acetobacteraceae</taxon>
        <taxon>Tanticharoenia</taxon>
    </lineage>
</organism>
<keyword evidence="2" id="KW-1185">Reference proteome</keyword>
<dbReference type="Proteomes" id="UP000032679">
    <property type="component" value="Unassembled WGS sequence"/>
</dbReference>
<comment type="caution">
    <text evidence="1">The sequence shown here is derived from an EMBL/GenBank/DDBJ whole genome shotgun (WGS) entry which is preliminary data.</text>
</comment>
<evidence type="ECO:0000313" key="2">
    <source>
        <dbReference type="Proteomes" id="UP000032679"/>
    </source>
</evidence>
<dbReference type="EMBL" id="BALE01000041">
    <property type="protein sequence ID" value="GAN55265.1"/>
    <property type="molecule type" value="Genomic_DNA"/>
</dbReference>
<gene>
    <name evidence="1" type="ORF">Tasa_041_060</name>
</gene>
<sequence length="61" mass="6508">MQSMRVAVPDTGAVWPTNIAAQAEGGRTVHECDNRRATAATHTVEAGKVKVKGYPVLPYAE</sequence>
<name>A0A0D6MPG9_9PROT</name>
<dbReference type="AlphaFoldDB" id="A0A0D6MPG9"/>
<dbReference type="STRING" id="1231623.Tasa_041_060"/>
<reference evidence="1 2" key="1">
    <citation type="submission" date="2012-10" db="EMBL/GenBank/DDBJ databases">
        <title>Genome sequencing of Tanticharoenia sakaeratensis NBRC 103193.</title>
        <authorList>
            <person name="Azuma Y."/>
            <person name="Hadano H."/>
            <person name="Hirakawa H."/>
            <person name="Matsushita K."/>
        </authorList>
    </citation>
    <scope>NUCLEOTIDE SEQUENCE [LARGE SCALE GENOMIC DNA]</scope>
    <source>
        <strain evidence="1 2">NBRC 103193</strain>
    </source>
</reference>